<keyword evidence="2" id="KW-1185">Reference proteome</keyword>
<reference evidence="1 2" key="1">
    <citation type="journal article" date="2015" name="Environ. Microbiol.">
        <title>Genome analyses suggest the presence of polyploidy and recent human-driven expansions in eight global populations of the honeybee pathogen Nosema ceranae.</title>
        <authorList>
            <person name="Pelin A."/>
            <person name="Selman M."/>
            <person name="Aris-Brosou S."/>
            <person name="Farinelli L."/>
            <person name="Corradi N."/>
        </authorList>
    </citation>
    <scope>NUCLEOTIDE SEQUENCE [LARGE SCALE GENOMIC DNA]</scope>
    <source>
        <strain evidence="1 2">PA08 1199</strain>
    </source>
</reference>
<dbReference type="EMBL" id="JPQZ01000227">
    <property type="protein sequence ID" value="KKO73799.1"/>
    <property type="molecule type" value="Genomic_DNA"/>
</dbReference>
<comment type="caution">
    <text evidence="1">The sequence shown here is derived from an EMBL/GenBank/DDBJ whole genome shotgun (WGS) entry which is preliminary data.</text>
</comment>
<dbReference type="RefSeq" id="XP_024329541.1">
    <property type="nucleotide sequence ID" value="XM_024474668.1"/>
</dbReference>
<proteinExistence type="predicted"/>
<protein>
    <submittedName>
        <fullName evidence="1">Uncharacterized protein</fullName>
    </submittedName>
</protein>
<name>A0A0F9Z7A2_9MICR</name>
<dbReference type="GeneID" id="36319593"/>
<evidence type="ECO:0000313" key="1">
    <source>
        <dbReference type="EMBL" id="KKO73799.1"/>
    </source>
</evidence>
<dbReference type="VEuPathDB" id="MicrosporidiaDB:AAJ76_2270002392"/>
<dbReference type="AlphaFoldDB" id="A0A0F9Z7A2"/>
<organism evidence="1 2">
    <name type="scientific">Vairimorpha ceranae</name>
    <dbReference type="NCBI Taxonomy" id="40302"/>
    <lineage>
        <taxon>Eukaryota</taxon>
        <taxon>Fungi</taxon>
        <taxon>Fungi incertae sedis</taxon>
        <taxon>Microsporidia</taxon>
        <taxon>Nosematidae</taxon>
        <taxon>Vairimorpha</taxon>
    </lineage>
</organism>
<accession>A0A0F9Z7A2</accession>
<gene>
    <name evidence="1" type="ORF">AAJ76_2270002392</name>
</gene>
<evidence type="ECO:0000313" key="2">
    <source>
        <dbReference type="Proteomes" id="UP000034350"/>
    </source>
</evidence>
<sequence length="45" mass="5419">MLKEYIRTKLKTRGLILSMLTENVAVLIKGELVFLNEWKWRKKNI</sequence>
<dbReference type="Proteomes" id="UP000034350">
    <property type="component" value="Unassembled WGS sequence"/>
</dbReference>